<organism evidence="7 8">
    <name type="scientific">Crassostrea virginica</name>
    <name type="common">Eastern oyster</name>
    <dbReference type="NCBI Taxonomy" id="6565"/>
    <lineage>
        <taxon>Eukaryota</taxon>
        <taxon>Metazoa</taxon>
        <taxon>Spiralia</taxon>
        <taxon>Lophotrochozoa</taxon>
        <taxon>Mollusca</taxon>
        <taxon>Bivalvia</taxon>
        <taxon>Autobranchia</taxon>
        <taxon>Pteriomorphia</taxon>
        <taxon>Ostreida</taxon>
        <taxon>Ostreoidea</taxon>
        <taxon>Ostreidae</taxon>
        <taxon>Crassostrea</taxon>
    </lineage>
</organism>
<dbReference type="Gene3D" id="3.50.4.10">
    <property type="entry name" value="Hepatocyte Growth Factor"/>
    <property type="match status" value="1"/>
</dbReference>
<accession>A0A8B8F0D2</accession>
<feature type="domain" description="C-type lectin" evidence="6">
    <location>
        <begin position="146"/>
        <end position="268"/>
    </location>
</feature>
<dbReference type="InterPro" id="IPR051663">
    <property type="entry name" value="CLec_Tetranectin-domain"/>
</dbReference>
<dbReference type="PANTHER" id="PTHR22799:SF1">
    <property type="entry name" value="C-TYPE LECTIN DOMAIN FAMILY 11 MEMBER A"/>
    <property type="match status" value="1"/>
</dbReference>
<protein>
    <submittedName>
        <fullName evidence="8">Perlucin-like protein</fullName>
    </submittedName>
</protein>
<evidence type="ECO:0000256" key="2">
    <source>
        <dbReference type="ARBA" id="ARBA00022525"/>
    </source>
</evidence>
<dbReference type="PROSITE" id="PS00615">
    <property type="entry name" value="C_TYPE_LECTIN_1"/>
    <property type="match status" value="1"/>
</dbReference>
<dbReference type="GO" id="GO:0005615">
    <property type="term" value="C:extracellular space"/>
    <property type="evidence" value="ECO:0007669"/>
    <property type="project" value="TreeGrafter"/>
</dbReference>
<evidence type="ECO:0000313" key="8">
    <source>
        <dbReference type="RefSeq" id="XP_022345724.1"/>
    </source>
</evidence>
<dbReference type="CDD" id="cd00037">
    <property type="entry name" value="CLECT"/>
    <property type="match status" value="1"/>
</dbReference>
<sequence>MVIKIKGAIISDYLTRNPLYENRATMETNVISTLNSVRRLSCASHCTTNPTCKSLLYNSITQYCQLLSVQMSPMSDNGPKSSTGWMYYERKTDNLSTETSGGTTTAIALTTHFTFDNLSTETSGGTTTAEALTTQFTFNCGEWNHFLGHWYLWDQTRRTFDDSRTFCANQSPTSYVVEVQSEAENDWLITLTSTHCGDPYEYWLNGNETDDSGSFMWIDSQSQTTYTNWYTNPQEPDSPDQKCVVISTGWNGVWNDMYCYLLRGVVCERNT</sequence>
<dbReference type="GeneID" id="111138169"/>
<dbReference type="OrthoDB" id="6187749at2759"/>
<dbReference type="SMART" id="SM00034">
    <property type="entry name" value="CLECT"/>
    <property type="match status" value="1"/>
</dbReference>
<dbReference type="InterPro" id="IPR003609">
    <property type="entry name" value="Pan_app"/>
</dbReference>
<evidence type="ECO:0000256" key="3">
    <source>
        <dbReference type="ARBA" id="ARBA00022729"/>
    </source>
</evidence>
<dbReference type="Pfam" id="PF00059">
    <property type="entry name" value="Lectin_C"/>
    <property type="match status" value="1"/>
</dbReference>
<keyword evidence="4" id="KW-0430">Lectin</keyword>
<dbReference type="InterPro" id="IPR001304">
    <property type="entry name" value="C-type_lectin-like"/>
</dbReference>
<dbReference type="Gene3D" id="3.10.100.10">
    <property type="entry name" value="Mannose-Binding Protein A, subunit A"/>
    <property type="match status" value="1"/>
</dbReference>
<dbReference type="GO" id="GO:0008083">
    <property type="term" value="F:growth factor activity"/>
    <property type="evidence" value="ECO:0007669"/>
    <property type="project" value="TreeGrafter"/>
</dbReference>
<dbReference type="InterPro" id="IPR018378">
    <property type="entry name" value="C-type_lectin_CS"/>
</dbReference>
<evidence type="ECO:0000256" key="4">
    <source>
        <dbReference type="ARBA" id="ARBA00022734"/>
    </source>
</evidence>
<dbReference type="PROSITE" id="PS50041">
    <property type="entry name" value="C_TYPE_LECTIN_2"/>
    <property type="match status" value="1"/>
</dbReference>
<dbReference type="PANTHER" id="PTHR22799">
    <property type="entry name" value="TETRANECTIN-RELATED"/>
    <property type="match status" value="1"/>
</dbReference>
<keyword evidence="2" id="KW-0964">Secreted</keyword>
<dbReference type="GO" id="GO:0030246">
    <property type="term" value="F:carbohydrate binding"/>
    <property type="evidence" value="ECO:0007669"/>
    <property type="project" value="UniProtKB-KW"/>
</dbReference>
<keyword evidence="5" id="KW-1015">Disulfide bond</keyword>
<name>A0A8B8F0D2_CRAVI</name>
<evidence type="ECO:0000259" key="6">
    <source>
        <dbReference type="PROSITE" id="PS50041"/>
    </source>
</evidence>
<reference evidence="8" key="1">
    <citation type="submission" date="2025-08" db="UniProtKB">
        <authorList>
            <consortium name="RefSeq"/>
        </authorList>
    </citation>
    <scope>IDENTIFICATION</scope>
    <source>
        <tissue evidence="8">Whole sample</tissue>
    </source>
</reference>
<dbReference type="Pfam" id="PF00024">
    <property type="entry name" value="PAN_1"/>
    <property type="match status" value="1"/>
</dbReference>
<evidence type="ECO:0000313" key="7">
    <source>
        <dbReference type="Proteomes" id="UP000694844"/>
    </source>
</evidence>
<dbReference type="AlphaFoldDB" id="A0A8B8F0D2"/>
<dbReference type="Proteomes" id="UP000694844">
    <property type="component" value="Chromosome 5"/>
</dbReference>
<evidence type="ECO:0000256" key="5">
    <source>
        <dbReference type="ARBA" id="ARBA00023157"/>
    </source>
</evidence>
<comment type="subcellular location">
    <subcellularLocation>
        <location evidence="1">Secreted</location>
    </subcellularLocation>
</comment>
<proteinExistence type="predicted"/>
<dbReference type="SUPFAM" id="SSF56436">
    <property type="entry name" value="C-type lectin-like"/>
    <property type="match status" value="1"/>
</dbReference>
<dbReference type="KEGG" id="cvn:111138169"/>
<gene>
    <name evidence="8" type="primary">LOC111138169</name>
</gene>
<keyword evidence="7" id="KW-1185">Reference proteome</keyword>
<keyword evidence="3" id="KW-0732">Signal</keyword>
<evidence type="ECO:0000256" key="1">
    <source>
        <dbReference type="ARBA" id="ARBA00004613"/>
    </source>
</evidence>
<dbReference type="InterPro" id="IPR016187">
    <property type="entry name" value="CTDL_fold"/>
</dbReference>
<dbReference type="InterPro" id="IPR016186">
    <property type="entry name" value="C-type_lectin-like/link_sf"/>
</dbReference>
<dbReference type="SUPFAM" id="SSF57414">
    <property type="entry name" value="Hairpin loop containing domain-like"/>
    <property type="match status" value="1"/>
</dbReference>
<dbReference type="RefSeq" id="XP_022345724.1">
    <property type="nucleotide sequence ID" value="XM_022490016.1"/>
</dbReference>